<evidence type="ECO:0000259" key="3">
    <source>
        <dbReference type="PROSITE" id="PS50110"/>
    </source>
</evidence>
<dbReference type="PANTHER" id="PTHR44591">
    <property type="entry name" value="STRESS RESPONSE REGULATOR PROTEIN 1"/>
    <property type="match status" value="1"/>
</dbReference>
<dbReference type="CDD" id="cd00156">
    <property type="entry name" value="REC"/>
    <property type="match status" value="1"/>
</dbReference>
<evidence type="ECO:0000313" key="5">
    <source>
        <dbReference type="Proteomes" id="UP000000379"/>
    </source>
</evidence>
<dbReference type="KEGG" id="tra:Trad_0585"/>
<dbReference type="STRING" id="649638.Trad_0585"/>
<organism evidence="4 5">
    <name type="scientific">Truepera radiovictrix (strain DSM 17093 / CIP 108686 / LMG 22925 / RQ-24)</name>
    <dbReference type="NCBI Taxonomy" id="649638"/>
    <lineage>
        <taxon>Bacteria</taxon>
        <taxon>Thermotogati</taxon>
        <taxon>Deinococcota</taxon>
        <taxon>Deinococci</taxon>
        <taxon>Trueperales</taxon>
        <taxon>Trueperaceae</taxon>
        <taxon>Truepera</taxon>
    </lineage>
</organism>
<dbReference type="SMART" id="SM00448">
    <property type="entry name" value="REC"/>
    <property type="match status" value="2"/>
</dbReference>
<dbReference type="InterPro" id="IPR001789">
    <property type="entry name" value="Sig_transdc_resp-reg_receiver"/>
</dbReference>
<dbReference type="GO" id="GO:0000160">
    <property type="term" value="P:phosphorelay signal transduction system"/>
    <property type="evidence" value="ECO:0007669"/>
    <property type="project" value="InterPro"/>
</dbReference>
<keyword evidence="1 2" id="KW-0597">Phosphoprotein</keyword>
<dbReference type="eggNOG" id="COG0745">
    <property type="taxonomic scope" value="Bacteria"/>
</dbReference>
<protein>
    <submittedName>
        <fullName evidence="4">Response regulator receiver protein</fullName>
    </submittedName>
</protein>
<evidence type="ECO:0000313" key="4">
    <source>
        <dbReference type="EMBL" id="ADI13721.1"/>
    </source>
</evidence>
<dbReference type="RefSeq" id="WP_013177101.1">
    <property type="nucleotide sequence ID" value="NC_014221.1"/>
</dbReference>
<dbReference type="HOGENOM" id="CLU_1069361_0_0_0"/>
<reference evidence="5" key="1">
    <citation type="submission" date="2010-05" db="EMBL/GenBank/DDBJ databases">
        <title>The complete genome of Truepera radiovictris DSM 17093.</title>
        <authorList>
            <consortium name="US DOE Joint Genome Institute (JGI-PGF)"/>
            <person name="Lucas S."/>
            <person name="Copeland A."/>
            <person name="Lapidus A."/>
            <person name="Glavina del Rio T."/>
            <person name="Dalin E."/>
            <person name="Tice H."/>
            <person name="Bruce D."/>
            <person name="Goodwin L."/>
            <person name="Pitluck S."/>
            <person name="Kyrpides N."/>
            <person name="Mavromatis K."/>
            <person name="Ovchinnikova G."/>
            <person name="Munk A.C."/>
            <person name="Detter J.C."/>
            <person name="Han C."/>
            <person name="Tapia R."/>
            <person name="Land M."/>
            <person name="Hauser L."/>
            <person name="Markowitz V."/>
            <person name="Cheng J.-F."/>
            <person name="Hugenholtz P."/>
            <person name="Woyke T."/>
            <person name="Wu D."/>
            <person name="Tindall B."/>
            <person name="Pomrenke H.G."/>
            <person name="Brambilla E."/>
            <person name="Klenk H.-P."/>
            <person name="Eisen J.A."/>
        </authorList>
    </citation>
    <scope>NUCLEOTIDE SEQUENCE [LARGE SCALE GENOMIC DNA]</scope>
    <source>
        <strain evidence="5">DSM 17093 / CIP 108686 / LMG 22925 / RQ-24</strain>
    </source>
</reference>
<reference evidence="4 5" key="2">
    <citation type="journal article" date="2011" name="Stand. Genomic Sci.">
        <title>Complete genome sequence of Truepera radiovictrix type strain (RQ-24).</title>
        <authorList>
            <person name="Ivanova N."/>
            <person name="Rohde C."/>
            <person name="Munk C."/>
            <person name="Nolan M."/>
            <person name="Lucas S."/>
            <person name="Del Rio T.G."/>
            <person name="Tice H."/>
            <person name="Deshpande S."/>
            <person name="Cheng J.F."/>
            <person name="Tapia R."/>
            <person name="Han C."/>
            <person name="Goodwin L."/>
            <person name="Pitluck S."/>
            <person name="Liolios K."/>
            <person name="Mavromatis K."/>
            <person name="Mikhailova N."/>
            <person name="Pati A."/>
            <person name="Chen A."/>
            <person name="Palaniappan K."/>
            <person name="Land M."/>
            <person name="Hauser L."/>
            <person name="Chang Y.J."/>
            <person name="Jeffries C.D."/>
            <person name="Brambilla E."/>
            <person name="Rohde M."/>
            <person name="Goker M."/>
            <person name="Tindall B.J."/>
            <person name="Woyke T."/>
            <person name="Bristow J."/>
            <person name="Eisen J.A."/>
            <person name="Markowitz V."/>
            <person name="Hugenholtz P."/>
            <person name="Kyrpides N.C."/>
            <person name="Klenk H.P."/>
            <person name="Lapidus A."/>
        </authorList>
    </citation>
    <scope>NUCLEOTIDE SEQUENCE [LARGE SCALE GENOMIC DNA]</scope>
    <source>
        <strain evidence="5">DSM 17093 / CIP 108686 / LMG 22925 / RQ-24</strain>
    </source>
</reference>
<dbReference type="EMBL" id="CP002049">
    <property type="protein sequence ID" value="ADI13721.1"/>
    <property type="molecule type" value="Genomic_DNA"/>
</dbReference>
<dbReference type="Pfam" id="PF00072">
    <property type="entry name" value="Response_reg"/>
    <property type="match status" value="1"/>
</dbReference>
<feature type="modified residue" description="4-aspartylphosphate" evidence="2">
    <location>
        <position position="195"/>
    </location>
</feature>
<dbReference type="Proteomes" id="UP000000379">
    <property type="component" value="Chromosome"/>
</dbReference>
<dbReference type="AlphaFoldDB" id="D7CSV4"/>
<gene>
    <name evidence="4" type="ordered locus">Trad_0585</name>
</gene>
<dbReference type="Gene3D" id="3.40.50.2300">
    <property type="match status" value="2"/>
</dbReference>
<dbReference type="PANTHER" id="PTHR44591:SF3">
    <property type="entry name" value="RESPONSE REGULATORY DOMAIN-CONTAINING PROTEIN"/>
    <property type="match status" value="1"/>
</dbReference>
<feature type="domain" description="Response regulatory" evidence="3">
    <location>
        <begin position="144"/>
        <end position="259"/>
    </location>
</feature>
<dbReference type="eggNOG" id="COG0784">
    <property type="taxonomic scope" value="Bacteria"/>
</dbReference>
<dbReference type="PROSITE" id="PS50110">
    <property type="entry name" value="RESPONSE_REGULATORY"/>
    <property type="match status" value="2"/>
</dbReference>
<proteinExistence type="predicted"/>
<evidence type="ECO:0000256" key="2">
    <source>
        <dbReference type="PROSITE-ProRule" id="PRU00169"/>
    </source>
</evidence>
<keyword evidence="5" id="KW-1185">Reference proteome</keyword>
<feature type="domain" description="Response regulatory" evidence="3">
    <location>
        <begin position="14"/>
        <end position="131"/>
    </location>
</feature>
<dbReference type="InterPro" id="IPR050595">
    <property type="entry name" value="Bact_response_regulator"/>
</dbReference>
<dbReference type="SUPFAM" id="SSF52172">
    <property type="entry name" value="CheY-like"/>
    <property type="match status" value="2"/>
</dbReference>
<dbReference type="InterPro" id="IPR011006">
    <property type="entry name" value="CheY-like_superfamily"/>
</dbReference>
<dbReference type="OrthoDB" id="9778432at2"/>
<sequence length="260" mass="28009">MRGAPEEVPKQGAHIVVVERDARLLELVTLTLRARGYTVLDCASGASALAQLQDSTPALVIVGDLEADPNRSGEDPQRAFAERLRRVPRLQQTKLLLLGGAQTAPATELAAARLPKPFTGGQLRGAVEALLDAPAPSGPVQQHTVMVIEDSAALRGLIGDILHRQGYRVESAATVPQARALIESRAHLVSLILLDINLPGGTGFELLKLIRDRTDAPVFILSALRQEEQMLRGQALGAQAFIEKPFNPRELVEKIRATLT</sequence>
<name>D7CSV4_TRURR</name>
<feature type="modified residue" description="4-aspartylphosphate" evidence="2">
    <location>
        <position position="64"/>
    </location>
</feature>
<accession>D7CSV4</accession>
<evidence type="ECO:0000256" key="1">
    <source>
        <dbReference type="ARBA" id="ARBA00022553"/>
    </source>
</evidence>